<dbReference type="Proteomes" id="UP001305414">
    <property type="component" value="Unassembled WGS sequence"/>
</dbReference>
<evidence type="ECO:0000256" key="1">
    <source>
        <dbReference type="SAM" id="MobiDB-lite"/>
    </source>
</evidence>
<feature type="compositionally biased region" description="Polar residues" evidence="1">
    <location>
        <begin position="40"/>
        <end position="65"/>
    </location>
</feature>
<accession>A0AAN7UT53</accession>
<proteinExistence type="predicted"/>
<dbReference type="EMBL" id="JAWHQM010000048">
    <property type="protein sequence ID" value="KAK5635098.1"/>
    <property type="molecule type" value="Genomic_DNA"/>
</dbReference>
<name>A0AAN7UT53_9PEZI</name>
<keyword evidence="3" id="KW-1185">Reference proteome</keyword>
<feature type="region of interest" description="Disordered" evidence="1">
    <location>
        <begin position="31"/>
        <end position="65"/>
    </location>
</feature>
<gene>
    <name evidence="2" type="ORF">RRF57_010810</name>
</gene>
<reference evidence="2 3" key="1">
    <citation type="submission" date="2023-10" db="EMBL/GenBank/DDBJ databases">
        <title>Draft genome sequence of Xylaria bambusicola isolate GMP-LS, the root and basal stem rot pathogen of sugarcane in Indonesia.</title>
        <authorList>
            <person name="Selvaraj P."/>
            <person name="Muralishankar V."/>
            <person name="Muruganantham S."/>
            <person name="Sp S."/>
            <person name="Haryani S."/>
            <person name="Lau K.J.X."/>
            <person name="Naqvi N.I."/>
        </authorList>
    </citation>
    <scope>NUCLEOTIDE SEQUENCE [LARGE SCALE GENOMIC DNA]</scope>
    <source>
        <strain evidence="2">GMP-LS</strain>
    </source>
</reference>
<evidence type="ECO:0000313" key="2">
    <source>
        <dbReference type="EMBL" id="KAK5635098.1"/>
    </source>
</evidence>
<sequence length="65" mass="7258">MRYSRELVTMNTKIAFEPEEHHRQFVNTVSPSLIPANPIDSLQTTSHFPSSLASGPQSATTEPFK</sequence>
<organism evidence="2 3">
    <name type="scientific">Xylaria bambusicola</name>
    <dbReference type="NCBI Taxonomy" id="326684"/>
    <lineage>
        <taxon>Eukaryota</taxon>
        <taxon>Fungi</taxon>
        <taxon>Dikarya</taxon>
        <taxon>Ascomycota</taxon>
        <taxon>Pezizomycotina</taxon>
        <taxon>Sordariomycetes</taxon>
        <taxon>Xylariomycetidae</taxon>
        <taxon>Xylariales</taxon>
        <taxon>Xylariaceae</taxon>
        <taxon>Xylaria</taxon>
    </lineage>
</organism>
<protein>
    <submittedName>
        <fullName evidence="2">Uncharacterized protein</fullName>
    </submittedName>
</protein>
<evidence type="ECO:0000313" key="3">
    <source>
        <dbReference type="Proteomes" id="UP001305414"/>
    </source>
</evidence>
<comment type="caution">
    <text evidence="2">The sequence shown here is derived from an EMBL/GenBank/DDBJ whole genome shotgun (WGS) entry which is preliminary data.</text>
</comment>
<dbReference type="AlphaFoldDB" id="A0AAN7UT53"/>